<name>A0A2P2DIR6_9LEPT</name>
<reference evidence="2" key="1">
    <citation type="journal article" date="2019" name="Microbiol. Immunol.">
        <title>Molecular and phenotypic characterization of Leptospira johnsonii sp. nov., Leptospira ellinghausenii sp. nov. and Leptospira ryugenii sp. nov. isolated from soil and water in Japan.</title>
        <authorList>
            <person name="Masuzawa T."/>
            <person name="Saito M."/>
            <person name="Nakao R."/>
            <person name="Nikaido Y."/>
            <person name="Matsumoto M."/>
            <person name="Ogawa M."/>
            <person name="Yokoyama M."/>
            <person name="Hidaka Y."/>
            <person name="Tomita J."/>
            <person name="Sakakibara K."/>
            <person name="Suzuki K."/>
            <person name="Yasuda S."/>
            <person name="Sato H."/>
            <person name="Yamaguchi M."/>
            <person name="Yoshida S.I."/>
            <person name="Koizumi N."/>
            <person name="Kawamura Y."/>
        </authorList>
    </citation>
    <scope>NUCLEOTIDE SEQUENCE [LARGE SCALE GENOMIC DNA]</scope>
    <source>
        <strain evidence="2">E18</strain>
    </source>
</reference>
<evidence type="ECO:0000313" key="2">
    <source>
        <dbReference type="Proteomes" id="UP000245206"/>
    </source>
</evidence>
<dbReference type="RefSeq" id="WP_108961439.1">
    <property type="nucleotide sequence ID" value="NZ_BFAZ01000013.1"/>
</dbReference>
<evidence type="ECO:0000313" key="1">
    <source>
        <dbReference type="EMBL" id="GBF44470.1"/>
    </source>
</evidence>
<dbReference type="AlphaFoldDB" id="A0A2P2DIR6"/>
<sequence>MGSVLEKFNITENKNRNSNGYRLKSTPTLSEHFQNSDLPTNLNLRPWQEFEEAKGQNLVFAFIVRKEDEGLAVLKMNPGYTKRIAFAKHVTKSEFSLNKEIIKSEVTYIPGIGKLKKPLQIKLEFEDNLWFIENDYLGIYDHGTSSSEAWLNFSETFRYLLEDFKNTPDMEKHESFKDAERKFREYVDSQQ</sequence>
<protein>
    <submittedName>
        <fullName evidence="1">Uncharacterized protein</fullName>
    </submittedName>
</protein>
<dbReference type="EMBL" id="BFAZ01000013">
    <property type="protein sequence ID" value="GBF44470.1"/>
    <property type="molecule type" value="Genomic_DNA"/>
</dbReference>
<dbReference type="Proteomes" id="UP000245206">
    <property type="component" value="Unassembled WGS sequence"/>
</dbReference>
<gene>
    <name evidence="1" type="ORF">LPTSP2_37730</name>
</gene>
<comment type="caution">
    <text evidence="1">The sequence shown here is derived from an EMBL/GenBank/DDBJ whole genome shotgun (WGS) entry which is preliminary data.</text>
</comment>
<keyword evidence="2" id="KW-1185">Reference proteome</keyword>
<accession>A0A2P2DIR6</accession>
<proteinExistence type="predicted"/>
<organism evidence="1 2">
    <name type="scientific">Leptospira ellinghausenii</name>
    <dbReference type="NCBI Taxonomy" id="1917822"/>
    <lineage>
        <taxon>Bacteria</taxon>
        <taxon>Pseudomonadati</taxon>
        <taxon>Spirochaetota</taxon>
        <taxon>Spirochaetia</taxon>
        <taxon>Leptospirales</taxon>
        <taxon>Leptospiraceae</taxon>
        <taxon>Leptospira</taxon>
    </lineage>
</organism>